<dbReference type="GO" id="GO:0000139">
    <property type="term" value="C:Golgi membrane"/>
    <property type="evidence" value="ECO:0007669"/>
    <property type="project" value="UniProtKB-SubCell"/>
</dbReference>
<gene>
    <name evidence="13" type="ORF">AKAME5_001016000</name>
</gene>
<keyword evidence="6" id="KW-0735">Signal-anchor</keyword>
<organism evidence="13 14">
    <name type="scientific">Lates japonicus</name>
    <name type="common">Japanese lates</name>
    <dbReference type="NCBI Taxonomy" id="270547"/>
    <lineage>
        <taxon>Eukaryota</taxon>
        <taxon>Metazoa</taxon>
        <taxon>Chordata</taxon>
        <taxon>Craniata</taxon>
        <taxon>Vertebrata</taxon>
        <taxon>Euteleostomi</taxon>
        <taxon>Actinopterygii</taxon>
        <taxon>Neopterygii</taxon>
        <taxon>Teleostei</taxon>
        <taxon>Neoteleostei</taxon>
        <taxon>Acanthomorphata</taxon>
        <taxon>Carangaria</taxon>
        <taxon>Carangaria incertae sedis</taxon>
        <taxon>Centropomidae</taxon>
        <taxon>Lates</taxon>
    </lineage>
</organism>
<accession>A0AAD3MQC7</accession>
<evidence type="ECO:0000256" key="5">
    <source>
        <dbReference type="ARBA" id="ARBA00022692"/>
    </source>
</evidence>
<proteinExistence type="inferred from homology"/>
<protein>
    <submittedName>
        <fullName evidence="13">CMP-N-acetylneuraminate-beta-galactosamide-alpha-2,3-sialyltransferase 1-like protein</fullName>
    </submittedName>
</protein>
<feature type="signal peptide" evidence="12">
    <location>
        <begin position="1"/>
        <end position="23"/>
    </location>
</feature>
<evidence type="ECO:0000256" key="1">
    <source>
        <dbReference type="ARBA" id="ARBA00004323"/>
    </source>
</evidence>
<dbReference type="PANTHER" id="PTHR46032">
    <property type="entry name" value="ALPHA-2,3-SIALYLTRANSFERASE ST3GAL I ISOFORM X1"/>
    <property type="match status" value="1"/>
</dbReference>
<evidence type="ECO:0000313" key="13">
    <source>
        <dbReference type="EMBL" id="GLD58001.1"/>
    </source>
</evidence>
<evidence type="ECO:0000256" key="7">
    <source>
        <dbReference type="ARBA" id="ARBA00022989"/>
    </source>
</evidence>
<keyword evidence="3" id="KW-0328">Glycosyltransferase</keyword>
<evidence type="ECO:0000256" key="4">
    <source>
        <dbReference type="ARBA" id="ARBA00022679"/>
    </source>
</evidence>
<keyword evidence="11" id="KW-0325">Glycoprotein</keyword>
<dbReference type="Proteomes" id="UP001279410">
    <property type="component" value="Unassembled WGS sequence"/>
</dbReference>
<keyword evidence="12" id="KW-0732">Signal</keyword>
<keyword evidence="8" id="KW-0333">Golgi apparatus</keyword>
<dbReference type="Gene3D" id="3.90.1480.20">
    <property type="entry name" value="Glycosyl transferase family 29"/>
    <property type="match status" value="2"/>
</dbReference>
<dbReference type="InterPro" id="IPR038578">
    <property type="entry name" value="GT29-like_sf"/>
</dbReference>
<keyword evidence="4" id="KW-0808">Transferase</keyword>
<evidence type="ECO:0000313" key="14">
    <source>
        <dbReference type="Proteomes" id="UP001279410"/>
    </source>
</evidence>
<dbReference type="EMBL" id="BRZM01000031">
    <property type="protein sequence ID" value="GLD58001.1"/>
    <property type="molecule type" value="Genomic_DNA"/>
</dbReference>
<dbReference type="AlphaFoldDB" id="A0AAD3MQC7"/>
<evidence type="ECO:0000256" key="10">
    <source>
        <dbReference type="ARBA" id="ARBA00023157"/>
    </source>
</evidence>
<keyword evidence="10" id="KW-1015">Disulfide bond</keyword>
<dbReference type="GO" id="GO:0097503">
    <property type="term" value="P:sialylation"/>
    <property type="evidence" value="ECO:0007669"/>
    <property type="project" value="TreeGrafter"/>
</dbReference>
<sequence length="191" mass="21182">MWGGIAGSGVGLLSALTAAGTAAGGYCETDHLLDLFFNAAKMRLQGEKRNFTYYNEAVDTVFKVIPPFPDFAEPSPDRCKICAVVGNSVNLKGSRYGPLIDFHNIVIRINRGRTKGYEADVGTKTTYRVILFLCDEVSVFGFGADSDGNWSHYFERLGNKKLKTGAHPGSYEYDVMVQLDKKKKIQFFKGW</sequence>
<name>A0AAD3MQC7_LATJO</name>
<comment type="caution">
    <text evidence="13">The sequence shown here is derived from an EMBL/GenBank/DDBJ whole genome shotgun (WGS) entry which is preliminary data.</text>
</comment>
<dbReference type="Pfam" id="PF00777">
    <property type="entry name" value="Glyco_transf_29"/>
    <property type="match status" value="2"/>
</dbReference>
<comment type="subcellular location">
    <subcellularLocation>
        <location evidence="1">Golgi apparatus membrane</location>
        <topology evidence="1">Single-pass type II membrane protein</topology>
    </subcellularLocation>
</comment>
<keyword evidence="7" id="KW-1133">Transmembrane helix</keyword>
<evidence type="ECO:0000256" key="9">
    <source>
        <dbReference type="ARBA" id="ARBA00023136"/>
    </source>
</evidence>
<keyword evidence="14" id="KW-1185">Reference proteome</keyword>
<evidence type="ECO:0000256" key="6">
    <source>
        <dbReference type="ARBA" id="ARBA00022968"/>
    </source>
</evidence>
<keyword evidence="9" id="KW-0472">Membrane</keyword>
<dbReference type="PANTHER" id="PTHR46032:SF6">
    <property type="entry name" value="CMP-N-ACETYLNEURAMINATE-BETA-GALACTOSAMIDE-ALPHA-2,3-SIALYLTRANSFERASE 1"/>
    <property type="match status" value="1"/>
</dbReference>
<feature type="chain" id="PRO_5042198417" evidence="12">
    <location>
        <begin position="24"/>
        <end position="191"/>
    </location>
</feature>
<dbReference type="GO" id="GO:0003836">
    <property type="term" value="F:beta-galactoside (CMP) alpha-2,3-sialyltransferase activity"/>
    <property type="evidence" value="ECO:0007669"/>
    <property type="project" value="TreeGrafter"/>
</dbReference>
<comment type="similarity">
    <text evidence="2">Belongs to the glycosyltransferase 29 family.</text>
</comment>
<evidence type="ECO:0000256" key="8">
    <source>
        <dbReference type="ARBA" id="ARBA00023034"/>
    </source>
</evidence>
<evidence type="ECO:0000256" key="11">
    <source>
        <dbReference type="ARBA" id="ARBA00023180"/>
    </source>
</evidence>
<reference evidence="13" key="1">
    <citation type="submission" date="2022-08" db="EMBL/GenBank/DDBJ databases">
        <title>Genome sequencing of akame (Lates japonicus).</title>
        <authorList>
            <person name="Hashiguchi Y."/>
            <person name="Takahashi H."/>
        </authorList>
    </citation>
    <scope>NUCLEOTIDE SEQUENCE</scope>
    <source>
        <strain evidence="13">Kochi</strain>
    </source>
</reference>
<dbReference type="InterPro" id="IPR051757">
    <property type="entry name" value="Beta-gal_alpha2-3_sialyltrans"/>
</dbReference>
<keyword evidence="5" id="KW-0812">Transmembrane</keyword>
<evidence type="ECO:0000256" key="3">
    <source>
        <dbReference type="ARBA" id="ARBA00022676"/>
    </source>
</evidence>
<dbReference type="InterPro" id="IPR001675">
    <property type="entry name" value="Glyco_trans_29"/>
</dbReference>
<evidence type="ECO:0000256" key="12">
    <source>
        <dbReference type="SAM" id="SignalP"/>
    </source>
</evidence>
<evidence type="ECO:0000256" key="2">
    <source>
        <dbReference type="ARBA" id="ARBA00006003"/>
    </source>
</evidence>